<name>A0ABM9E908_9HYPH</name>
<accession>A0ABM9E908</accession>
<sequence length="166" mass="17356">MIAANMIFRCPSETPSSCRSACVICGSARKSTSFRTNVSVYLPRPSWLSQSSIVCMARGDPHCNSDNSANIVAAPCCRSEARCDPSRAHFSTHQGSISLGGSASTQVLHNQIALGPGAFSEQDESNSKATSAAKILADSGLGDEAGTRLIGPKLGFPQAVLLGRVR</sequence>
<reference evidence="1 2" key="1">
    <citation type="submission" date="2022-03" db="EMBL/GenBank/DDBJ databases">
        <authorList>
            <person name="Brunel B."/>
        </authorList>
    </citation>
    <scope>NUCLEOTIDE SEQUENCE [LARGE SCALE GENOMIC DNA]</scope>
    <source>
        <strain evidence="1">STM5069sample</strain>
    </source>
</reference>
<evidence type="ECO:0000313" key="1">
    <source>
        <dbReference type="EMBL" id="CAH2405653.1"/>
    </source>
</evidence>
<protein>
    <submittedName>
        <fullName evidence="1">Uncharacterized protein</fullName>
    </submittedName>
</protein>
<proteinExistence type="predicted"/>
<dbReference type="Proteomes" id="UP001153050">
    <property type="component" value="Unassembled WGS sequence"/>
</dbReference>
<comment type="caution">
    <text evidence="1">The sequence shown here is derived from an EMBL/GenBank/DDBJ whole genome shotgun (WGS) entry which is preliminary data.</text>
</comment>
<organism evidence="1 2">
    <name type="scientific">Mesorhizobium escarrei</name>
    <dbReference type="NCBI Taxonomy" id="666018"/>
    <lineage>
        <taxon>Bacteria</taxon>
        <taxon>Pseudomonadati</taxon>
        <taxon>Pseudomonadota</taxon>
        <taxon>Alphaproteobacteria</taxon>
        <taxon>Hyphomicrobiales</taxon>
        <taxon>Phyllobacteriaceae</taxon>
        <taxon>Mesorhizobium</taxon>
    </lineage>
</organism>
<dbReference type="EMBL" id="CAKXZT010000144">
    <property type="protein sequence ID" value="CAH2405653.1"/>
    <property type="molecule type" value="Genomic_DNA"/>
</dbReference>
<gene>
    <name evidence="1" type="ORF">MES5069_480039</name>
</gene>
<keyword evidence="2" id="KW-1185">Reference proteome</keyword>
<evidence type="ECO:0000313" key="2">
    <source>
        <dbReference type="Proteomes" id="UP001153050"/>
    </source>
</evidence>